<evidence type="ECO:0000313" key="2">
    <source>
        <dbReference type="EMBL" id="KDR21883.1"/>
    </source>
</evidence>
<evidence type="ECO:0000313" key="3">
    <source>
        <dbReference type="Proteomes" id="UP000027135"/>
    </source>
</evidence>
<organism evidence="2 3">
    <name type="scientific">Zootermopsis nevadensis</name>
    <name type="common">Dampwood termite</name>
    <dbReference type="NCBI Taxonomy" id="136037"/>
    <lineage>
        <taxon>Eukaryota</taxon>
        <taxon>Metazoa</taxon>
        <taxon>Ecdysozoa</taxon>
        <taxon>Arthropoda</taxon>
        <taxon>Hexapoda</taxon>
        <taxon>Insecta</taxon>
        <taxon>Pterygota</taxon>
        <taxon>Neoptera</taxon>
        <taxon>Polyneoptera</taxon>
        <taxon>Dictyoptera</taxon>
        <taxon>Blattodea</taxon>
        <taxon>Blattoidea</taxon>
        <taxon>Termitoidae</taxon>
        <taxon>Termopsidae</taxon>
        <taxon>Zootermopsis</taxon>
    </lineage>
</organism>
<dbReference type="InParanoid" id="A0A067RFQ7"/>
<keyword evidence="3" id="KW-1185">Reference proteome</keyword>
<gene>
    <name evidence="2" type="ORF">L798_00385</name>
</gene>
<protein>
    <submittedName>
        <fullName evidence="2">Uncharacterized protein</fullName>
    </submittedName>
</protein>
<dbReference type="EMBL" id="KK852531">
    <property type="protein sequence ID" value="KDR21883.1"/>
    <property type="molecule type" value="Genomic_DNA"/>
</dbReference>
<dbReference type="AlphaFoldDB" id="A0A067RFQ7"/>
<feature type="region of interest" description="Disordered" evidence="1">
    <location>
        <begin position="21"/>
        <end position="41"/>
    </location>
</feature>
<name>A0A067RFQ7_ZOONE</name>
<reference evidence="2 3" key="1">
    <citation type="journal article" date="2014" name="Nat. Commun.">
        <title>Molecular traces of alternative social organization in a termite genome.</title>
        <authorList>
            <person name="Terrapon N."/>
            <person name="Li C."/>
            <person name="Robertson H.M."/>
            <person name="Ji L."/>
            <person name="Meng X."/>
            <person name="Booth W."/>
            <person name="Chen Z."/>
            <person name="Childers C.P."/>
            <person name="Glastad K.M."/>
            <person name="Gokhale K."/>
            <person name="Gowin J."/>
            <person name="Gronenberg W."/>
            <person name="Hermansen R.A."/>
            <person name="Hu H."/>
            <person name="Hunt B.G."/>
            <person name="Huylmans A.K."/>
            <person name="Khalil S.M."/>
            <person name="Mitchell R.D."/>
            <person name="Munoz-Torres M.C."/>
            <person name="Mustard J.A."/>
            <person name="Pan H."/>
            <person name="Reese J.T."/>
            <person name="Scharf M.E."/>
            <person name="Sun F."/>
            <person name="Vogel H."/>
            <person name="Xiao J."/>
            <person name="Yang W."/>
            <person name="Yang Z."/>
            <person name="Yang Z."/>
            <person name="Zhou J."/>
            <person name="Zhu J."/>
            <person name="Brent C.S."/>
            <person name="Elsik C.G."/>
            <person name="Goodisman M.A."/>
            <person name="Liberles D.A."/>
            <person name="Roe R.M."/>
            <person name="Vargo E.L."/>
            <person name="Vilcinskas A."/>
            <person name="Wang J."/>
            <person name="Bornberg-Bauer E."/>
            <person name="Korb J."/>
            <person name="Zhang G."/>
            <person name="Liebig J."/>
        </authorList>
    </citation>
    <scope>NUCLEOTIDE SEQUENCE [LARGE SCALE GENOMIC DNA]</scope>
    <source>
        <tissue evidence="2">Whole organism</tissue>
    </source>
</reference>
<accession>A0A067RFQ7</accession>
<proteinExistence type="predicted"/>
<sequence length="41" mass="4891">MAMKWTLHTPNAKEKEIIKTHRFEHTTSSQRNRPELKIADD</sequence>
<dbReference type="Proteomes" id="UP000027135">
    <property type="component" value="Unassembled WGS sequence"/>
</dbReference>
<feature type="compositionally biased region" description="Basic and acidic residues" evidence="1">
    <location>
        <begin position="32"/>
        <end position="41"/>
    </location>
</feature>
<evidence type="ECO:0000256" key="1">
    <source>
        <dbReference type="SAM" id="MobiDB-lite"/>
    </source>
</evidence>